<dbReference type="NCBIfam" id="TIGR01646">
    <property type="entry name" value="vgr_GE"/>
    <property type="match status" value="1"/>
</dbReference>
<comment type="caution">
    <text evidence="2">The sequence shown here is derived from an EMBL/GenBank/DDBJ whole genome shotgun (WGS) entry which is preliminary data.</text>
</comment>
<feature type="domain" description="Gp5/Type VI secretion system Vgr protein OB-fold" evidence="1">
    <location>
        <begin position="377"/>
        <end position="451"/>
    </location>
</feature>
<dbReference type="Proteomes" id="UP001597344">
    <property type="component" value="Unassembled WGS sequence"/>
</dbReference>
<evidence type="ECO:0000313" key="2">
    <source>
        <dbReference type="EMBL" id="MFD2187893.1"/>
    </source>
</evidence>
<dbReference type="Gene3D" id="2.40.50.230">
    <property type="entry name" value="Gp5 N-terminal domain"/>
    <property type="match status" value="1"/>
</dbReference>
<protein>
    <submittedName>
        <fullName evidence="2">Type VI secretion system tip protein VgrG</fullName>
    </submittedName>
</protein>
<accession>A0ABW5AXZ3</accession>
<keyword evidence="3" id="KW-1185">Reference proteome</keyword>
<dbReference type="InterPro" id="IPR037026">
    <property type="entry name" value="Vgr_OB-fold_dom_sf"/>
</dbReference>
<name>A0ABW5AXZ3_9FLAO</name>
<organism evidence="2 3">
    <name type="scientific">Aquimarina celericrescens</name>
    <dbReference type="NCBI Taxonomy" id="1964542"/>
    <lineage>
        <taxon>Bacteria</taxon>
        <taxon>Pseudomonadati</taxon>
        <taxon>Bacteroidota</taxon>
        <taxon>Flavobacteriia</taxon>
        <taxon>Flavobacteriales</taxon>
        <taxon>Flavobacteriaceae</taxon>
        <taxon>Aquimarina</taxon>
    </lineage>
</organism>
<evidence type="ECO:0000259" key="1">
    <source>
        <dbReference type="Pfam" id="PF04717"/>
    </source>
</evidence>
<dbReference type="InterPro" id="IPR006531">
    <property type="entry name" value="Gp5/Vgr_OB"/>
</dbReference>
<dbReference type="Pfam" id="PF04717">
    <property type="entry name" value="Phage_base_V"/>
    <property type="match status" value="1"/>
</dbReference>
<sequence length="557" mass="62202">MAIVTAEIKNLDDNQMMNSDFDLLSIDVSKEFNKVPTAELKLIDGDVTKKKFKILDSEFFEPGKKIEITLKYEGKSKDKATIFVGIVVNQSLELNSVGPTLTLELCDETIKMTKVRKNAVYSNKEENITDNTIIEDIIKNQYKLKYTVDQTSVKHTQMIQYYATDWDFIVSRAEANGQLVRVSDGTISVIQPNMDTSVVELELGKHEIYDFDLQINGYNQYAEVSAMAWDVNAQNVTKTVIGEDHISFNKNEKKHIDELTKAVGTETNTLVQATPMDIDELQSWSDAQLLKSRLSMVRGWIKIPGTIDFEVGKTIEIKEVGTNFTGRNIISGVRHEVTNEGWVTHLQIGMDASWFTSKPDIIETPAAGLLPGINGLQIGIVKELKPDTNQFRIKVCIPAFGTKKNTVWARLATMDAGKKHGTFFTPQLEDEVVVGFLNDDPRHAIILGSLYNPKNQPPLSFDENNTSKGIFTESGYKLLFDEDEKIITLATSENNRICIDEKQKSIHLEDPNGNQIELGKNGMVINSAGDLEINAKGDLSIDAKGAVKIKGKKVDMI</sequence>
<dbReference type="SUPFAM" id="SSF69255">
    <property type="entry name" value="gp5 N-terminal domain-like"/>
    <property type="match status" value="1"/>
</dbReference>
<dbReference type="EMBL" id="JBHUHY010000015">
    <property type="protein sequence ID" value="MFD2187893.1"/>
    <property type="molecule type" value="Genomic_DNA"/>
</dbReference>
<gene>
    <name evidence="2" type="primary">vgrG</name>
    <name evidence="2" type="ORF">ACFSJT_13905</name>
</gene>
<dbReference type="RefSeq" id="WP_378320896.1">
    <property type="nucleotide sequence ID" value="NZ_JBHUHY010000015.1"/>
</dbReference>
<dbReference type="SUPFAM" id="SSF69279">
    <property type="entry name" value="Phage tail proteins"/>
    <property type="match status" value="1"/>
</dbReference>
<dbReference type="InterPro" id="IPR006533">
    <property type="entry name" value="T6SS_Vgr_RhsGE"/>
</dbReference>
<evidence type="ECO:0000313" key="3">
    <source>
        <dbReference type="Proteomes" id="UP001597344"/>
    </source>
</evidence>
<dbReference type="SUPFAM" id="SSF69349">
    <property type="entry name" value="Phage fibre proteins"/>
    <property type="match status" value="1"/>
</dbReference>
<reference evidence="3" key="1">
    <citation type="journal article" date="2019" name="Int. J. Syst. Evol. Microbiol.">
        <title>The Global Catalogue of Microorganisms (GCM) 10K type strain sequencing project: providing services to taxonomists for standard genome sequencing and annotation.</title>
        <authorList>
            <consortium name="The Broad Institute Genomics Platform"/>
            <consortium name="The Broad Institute Genome Sequencing Center for Infectious Disease"/>
            <person name="Wu L."/>
            <person name="Ma J."/>
        </authorList>
    </citation>
    <scope>NUCLEOTIDE SEQUENCE [LARGE SCALE GENOMIC DNA]</scope>
    <source>
        <strain evidence="3">DT92</strain>
    </source>
</reference>
<proteinExistence type="predicted"/>